<dbReference type="PROSITE" id="PS51203">
    <property type="entry name" value="CS"/>
    <property type="match status" value="1"/>
</dbReference>
<feature type="domain" description="CHORD" evidence="6">
    <location>
        <begin position="57"/>
        <end position="113"/>
    </location>
</feature>
<dbReference type="PANTHER" id="PTHR46983:SF3">
    <property type="entry name" value="CHPADIPLOID STATE MAINTENANCE PROTEIN CHPA"/>
    <property type="match status" value="1"/>
</dbReference>
<dbReference type="CDD" id="cd06466">
    <property type="entry name" value="p23_CS_SGT1_like"/>
    <property type="match status" value="1"/>
</dbReference>
<gene>
    <name evidence="7" type="ORF">N7460_013418</name>
</gene>
<reference evidence="7" key="1">
    <citation type="journal article" date="2023" name="IMA Fungus">
        <title>Comparative genomic study of the Penicillium genus elucidates a diverse pangenome and 15 lateral gene transfer events.</title>
        <authorList>
            <person name="Petersen C."/>
            <person name="Sorensen T."/>
            <person name="Nielsen M.R."/>
            <person name="Sondergaard T.E."/>
            <person name="Sorensen J.L."/>
            <person name="Fitzpatrick D.A."/>
            <person name="Frisvad J.C."/>
            <person name="Nielsen K.L."/>
        </authorList>
    </citation>
    <scope>NUCLEOTIDE SEQUENCE</scope>
    <source>
        <strain evidence="7">IBT 15450</strain>
    </source>
</reference>
<organism evidence="7 8">
    <name type="scientific">Penicillium canescens</name>
    <dbReference type="NCBI Taxonomy" id="5083"/>
    <lineage>
        <taxon>Eukaryota</taxon>
        <taxon>Fungi</taxon>
        <taxon>Dikarya</taxon>
        <taxon>Ascomycota</taxon>
        <taxon>Pezizomycotina</taxon>
        <taxon>Eurotiomycetes</taxon>
        <taxon>Eurotiomycetidae</taxon>
        <taxon>Eurotiales</taxon>
        <taxon>Aspergillaceae</taxon>
        <taxon>Penicillium</taxon>
    </lineage>
</organism>
<feature type="non-terminal residue" evidence="7">
    <location>
        <position position="1"/>
    </location>
</feature>
<evidence type="ECO:0000256" key="4">
    <source>
        <dbReference type="SAM" id="MobiDB-lite"/>
    </source>
</evidence>
<dbReference type="InterPro" id="IPR039790">
    <property type="entry name" value="CHRD1"/>
</dbReference>
<proteinExistence type="predicted"/>
<sequence>QQKARCTRIRRVATAVRRSPRWNIRASPLNPVRQPAPLPQFLCLDILHLLYIMAGKCVHKACGKTFSDPEEECVYHPGPPVFHEGQKGWKCCKPRVLTFEEFLAIPPCTTGKHSTVDDTPAPEPEAEEAAAAPPVAVEKKSERPPVAIPANVPTTPPAKPVTEEPESDDPDVEIPANATCRRRGCGASYTGSTARDEEKCTHHPGQPIFHEGSKGWSCCKRRVLEFDEFLRIPGCTEKTRHMFVGKAKGSSEEKVESVRNDFYQTPTAVNVSLYFKKIDKERARVEFASNSIVLDLPTTDNKRFQDTYSLYAAIDPEKSSFRVLGTKLELTLVKADGTSWPVLRSDDKWTGQRIQIGNAGRA</sequence>
<evidence type="ECO:0000256" key="3">
    <source>
        <dbReference type="ARBA" id="ARBA00022833"/>
    </source>
</evidence>
<evidence type="ECO:0000256" key="1">
    <source>
        <dbReference type="ARBA" id="ARBA00022723"/>
    </source>
</evidence>
<dbReference type="AlphaFoldDB" id="A0AAD6I043"/>
<dbReference type="Pfam" id="PF04968">
    <property type="entry name" value="CHORD"/>
    <property type="match status" value="2"/>
</dbReference>
<dbReference type="Gene3D" id="4.10.1130.20">
    <property type="match status" value="2"/>
</dbReference>
<dbReference type="PROSITE" id="PS51401">
    <property type="entry name" value="CHORD"/>
    <property type="match status" value="2"/>
</dbReference>
<evidence type="ECO:0000256" key="2">
    <source>
        <dbReference type="ARBA" id="ARBA00022737"/>
    </source>
</evidence>
<dbReference type="EMBL" id="JAQJZL010000016">
    <property type="protein sequence ID" value="KAJ6023023.1"/>
    <property type="molecule type" value="Genomic_DNA"/>
</dbReference>
<feature type="domain" description="CHORD" evidence="6">
    <location>
        <begin position="180"/>
        <end position="241"/>
    </location>
</feature>
<dbReference type="InterPro" id="IPR007051">
    <property type="entry name" value="CHORD_dom"/>
</dbReference>
<dbReference type="GO" id="GO:0046872">
    <property type="term" value="F:metal ion binding"/>
    <property type="evidence" value="ECO:0007669"/>
    <property type="project" value="UniProtKB-KW"/>
</dbReference>
<dbReference type="PANTHER" id="PTHR46983">
    <property type="entry name" value="CYSTEINE AND HISTIDINE-RICH DOMAIN-CONTAINING PROTEIN 1"/>
    <property type="match status" value="1"/>
</dbReference>
<evidence type="ECO:0000313" key="7">
    <source>
        <dbReference type="EMBL" id="KAJ6023023.1"/>
    </source>
</evidence>
<dbReference type="InterPro" id="IPR007052">
    <property type="entry name" value="CS_dom"/>
</dbReference>
<dbReference type="Gene3D" id="2.60.40.790">
    <property type="match status" value="1"/>
</dbReference>
<keyword evidence="3" id="KW-0862">Zinc</keyword>
<evidence type="ECO:0008006" key="9">
    <source>
        <dbReference type="Google" id="ProtNLM"/>
    </source>
</evidence>
<evidence type="ECO:0000259" key="6">
    <source>
        <dbReference type="PROSITE" id="PS51401"/>
    </source>
</evidence>
<dbReference type="InterPro" id="IPR008978">
    <property type="entry name" value="HSP20-like_chaperone"/>
</dbReference>
<reference evidence="7" key="2">
    <citation type="submission" date="2023-01" db="EMBL/GenBank/DDBJ databases">
        <authorList>
            <person name="Petersen C."/>
        </authorList>
    </citation>
    <scope>NUCLEOTIDE SEQUENCE</scope>
    <source>
        <strain evidence="7">IBT 15450</strain>
    </source>
</reference>
<dbReference type="Proteomes" id="UP001219568">
    <property type="component" value="Unassembled WGS sequence"/>
</dbReference>
<keyword evidence="8" id="KW-1185">Reference proteome</keyword>
<dbReference type="SUPFAM" id="SSF49764">
    <property type="entry name" value="HSP20-like chaperones"/>
    <property type="match status" value="1"/>
</dbReference>
<keyword evidence="1" id="KW-0479">Metal-binding</keyword>
<protein>
    <recommendedName>
        <fullName evidence="9">CORD and CS domain protein</fullName>
    </recommendedName>
</protein>
<dbReference type="Pfam" id="PF04969">
    <property type="entry name" value="CS"/>
    <property type="match status" value="1"/>
</dbReference>
<feature type="region of interest" description="Disordered" evidence="4">
    <location>
        <begin position="110"/>
        <end position="174"/>
    </location>
</feature>
<feature type="compositionally biased region" description="Acidic residues" evidence="4">
    <location>
        <begin position="163"/>
        <end position="172"/>
    </location>
</feature>
<name>A0AAD6I043_PENCN</name>
<feature type="domain" description="CS" evidence="5">
    <location>
        <begin position="255"/>
        <end position="344"/>
    </location>
</feature>
<keyword evidence="2" id="KW-0677">Repeat</keyword>
<evidence type="ECO:0000259" key="5">
    <source>
        <dbReference type="PROSITE" id="PS51203"/>
    </source>
</evidence>
<accession>A0AAD6I043</accession>
<comment type="caution">
    <text evidence="7">The sequence shown here is derived from an EMBL/GenBank/DDBJ whole genome shotgun (WGS) entry which is preliminary data.</text>
</comment>
<evidence type="ECO:0000313" key="8">
    <source>
        <dbReference type="Proteomes" id="UP001219568"/>
    </source>
</evidence>